<dbReference type="PROSITE" id="PS00841">
    <property type="entry name" value="XPG_1"/>
    <property type="match status" value="1"/>
</dbReference>
<evidence type="ECO:0000313" key="6">
    <source>
        <dbReference type="EMBL" id="GFH19023.1"/>
    </source>
</evidence>
<keyword evidence="2" id="KW-0255">Endonuclease</keyword>
<feature type="compositionally biased region" description="Polar residues" evidence="4">
    <location>
        <begin position="167"/>
        <end position="181"/>
    </location>
</feature>
<evidence type="ECO:0000256" key="2">
    <source>
        <dbReference type="ARBA" id="ARBA00022759"/>
    </source>
</evidence>
<organism evidence="6 7">
    <name type="scientific">Haematococcus lacustris</name>
    <name type="common">Green alga</name>
    <name type="synonym">Haematococcus pluvialis</name>
    <dbReference type="NCBI Taxonomy" id="44745"/>
    <lineage>
        <taxon>Eukaryota</taxon>
        <taxon>Viridiplantae</taxon>
        <taxon>Chlorophyta</taxon>
        <taxon>core chlorophytes</taxon>
        <taxon>Chlorophyceae</taxon>
        <taxon>CS clade</taxon>
        <taxon>Chlamydomonadales</taxon>
        <taxon>Haematococcaceae</taxon>
        <taxon>Haematococcus</taxon>
    </lineage>
</organism>
<comment type="caution">
    <text evidence="6">The sequence shown here is derived from an EMBL/GenBank/DDBJ whole genome shotgun (WGS) entry which is preliminary data.</text>
</comment>
<keyword evidence="3" id="KW-0539">Nucleus</keyword>
<feature type="region of interest" description="Disordered" evidence="4">
    <location>
        <begin position="116"/>
        <end position="235"/>
    </location>
</feature>
<dbReference type="GO" id="GO:0004520">
    <property type="term" value="F:DNA endonuclease activity"/>
    <property type="evidence" value="ECO:0007669"/>
    <property type="project" value="TreeGrafter"/>
</dbReference>
<dbReference type="GO" id="GO:0003697">
    <property type="term" value="F:single-stranded DNA binding"/>
    <property type="evidence" value="ECO:0007669"/>
    <property type="project" value="InterPro"/>
</dbReference>
<dbReference type="GO" id="GO:0005634">
    <property type="term" value="C:nucleus"/>
    <property type="evidence" value="ECO:0007669"/>
    <property type="project" value="UniProtKB-SubCell"/>
</dbReference>
<feature type="compositionally biased region" description="Low complexity" evidence="4">
    <location>
        <begin position="116"/>
        <end position="143"/>
    </location>
</feature>
<evidence type="ECO:0000256" key="3">
    <source>
        <dbReference type="ARBA" id="ARBA00023242"/>
    </source>
</evidence>
<sequence length="452" mass="46911">MTYVPSLPQLRLLFHRVRPVFVFDGTTPALKRSTHIARRRRREAQASTLRKTAEKLLMNQLKTQALLAAKQQQASKPKAGTARAAGRAVAPAPSTAQVASSVEAALQQALLGPPAPAADLASQPAAAGVSPPAAAASSSRPSSTLQVHVGPDGAGPSGLKPPGWQPLSLTNPSTGPSNRNQEMALMRLRSQGATVHQEQQARQRGLDLSAAQPPRGRLASGGSRLPPLPLRPSSAASTQLYDMGASLQQSSTRRRADVDLTRLNAEVLASLPQSMQLEKFAEAAAAAPESFSALQMQTYLKASRFKQELEQYKNVIGGAEDAGQVDLIALTSLPADVDDDAELFKSEGDGSDIEWEPAGAPASAPAPGEGEVEWEDVDEAGLESTPGSGPSSGGGGAPRPSGGAGHRVAGGNIASGAVAGDHEDDEDDDGSGLEDEQVQEAIRLSLLSGKEQ</sequence>
<proteinExistence type="predicted"/>
<dbReference type="InterPro" id="IPR001044">
    <property type="entry name" value="XPG/Rad2_eukaryotes"/>
</dbReference>
<dbReference type="PANTHER" id="PTHR16171:SF7">
    <property type="entry name" value="DNA REPAIR PROTEIN RAD2"/>
    <property type="match status" value="1"/>
</dbReference>
<dbReference type="Gene3D" id="3.40.50.1010">
    <property type="entry name" value="5'-nuclease"/>
    <property type="match status" value="1"/>
</dbReference>
<evidence type="ECO:0000256" key="4">
    <source>
        <dbReference type="SAM" id="MobiDB-lite"/>
    </source>
</evidence>
<dbReference type="AlphaFoldDB" id="A0A699Z8Q2"/>
<dbReference type="InterPro" id="IPR019974">
    <property type="entry name" value="XPG_CS"/>
</dbReference>
<dbReference type="Proteomes" id="UP000485058">
    <property type="component" value="Unassembled WGS sequence"/>
</dbReference>
<dbReference type="PRINTS" id="PR00066">
    <property type="entry name" value="XRODRMPGMNTG"/>
</dbReference>
<name>A0A699Z8Q2_HAELA</name>
<gene>
    <name evidence="6" type="ORF">HaLaN_15910</name>
</gene>
<reference evidence="6 7" key="1">
    <citation type="submission" date="2020-02" db="EMBL/GenBank/DDBJ databases">
        <title>Draft genome sequence of Haematococcus lacustris strain NIES-144.</title>
        <authorList>
            <person name="Morimoto D."/>
            <person name="Nakagawa S."/>
            <person name="Yoshida T."/>
            <person name="Sawayama S."/>
        </authorList>
    </citation>
    <scope>NUCLEOTIDE SEQUENCE [LARGE SCALE GENOMIC DNA]</scope>
    <source>
        <strain evidence="6 7">NIES-144</strain>
    </source>
</reference>
<keyword evidence="7" id="KW-1185">Reference proteome</keyword>
<feature type="region of interest" description="Disordered" evidence="4">
    <location>
        <begin position="342"/>
        <end position="438"/>
    </location>
</feature>
<dbReference type="Pfam" id="PF00752">
    <property type="entry name" value="XPG_N"/>
    <property type="match status" value="1"/>
</dbReference>
<accession>A0A699Z8Q2</accession>
<evidence type="ECO:0000259" key="5">
    <source>
        <dbReference type="Pfam" id="PF00752"/>
    </source>
</evidence>
<feature type="compositionally biased region" description="Acidic residues" evidence="4">
    <location>
        <begin position="370"/>
        <end position="381"/>
    </location>
</feature>
<dbReference type="PANTHER" id="PTHR16171">
    <property type="entry name" value="DNA REPAIR PROTEIN COMPLEMENTING XP-G CELLS-RELATED"/>
    <property type="match status" value="1"/>
</dbReference>
<feature type="compositionally biased region" description="Acidic residues" evidence="4">
    <location>
        <begin position="422"/>
        <end position="438"/>
    </location>
</feature>
<dbReference type="SUPFAM" id="SSF88723">
    <property type="entry name" value="PIN domain-like"/>
    <property type="match status" value="1"/>
</dbReference>
<feature type="compositionally biased region" description="Gly residues" evidence="4">
    <location>
        <begin position="390"/>
        <end position="405"/>
    </location>
</feature>
<dbReference type="EMBL" id="BLLF01001393">
    <property type="protein sequence ID" value="GFH19023.1"/>
    <property type="molecule type" value="Genomic_DNA"/>
</dbReference>
<dbReference type="GO" id="GO:0016788">
    <property type="term" value="F:hydrolase activity, acting on ester bonds"/>
    <property type="evidence" value="ECO:0007669"/>
    <property type="project" value="InterPro"/>
</dbReference>
<evidence type="ECO:0000256" key="1">
    <source>
        <dbReference type="ARBA" id="ARBA00004123"/>
    </source>
</evidence>
<dbReference type="InterPro" id="IPR006085">
    <property type="entry name" value="XPG_DNA_repair_N"/>
</dbReference>
<evidence type="ECO:0000313" key="7">
    <source>
        <dbReference type="Proteomes" id="UP000485058"/>
    </source>
</evidence>
<keyword evidence="2" id="KW-0378">Hydrolase</keyword>
<feature type="compositionally biased region" description="Low complexity" evidence="4">
    <location>
        <begin position="356"/>
        <end position="369"/>
    </location>
</feature>
<comment type="subcellular location">
    <subcellularLocation>
        <location evidence="1">Nucleus</location>
    </subcellularLocation>
</comment>
<dbReference type="GO" id="GO:0006289">
    <property type="term" value="P:nucleotide-excision repair"/>
    <property type="evidence" value="ECO:0007669"/>
    <property type="project" value="InterPro"/>
</dbReference>
<dbReference type="InterPro" id="IPR029060">
    <property type="entry name" value="PIN-like_dom_sf"/>
</dbReference>
<feature type="compositionally biased region" description="Low complexity" evidence="4">
    <location>
        <begin position="218"/>
        <end position="235"/>
    </location>
</feature>
<feature type="domain" description="XPG N-terminal" evidence="5">
    <location>
        <begin position="10"/>
        <end position="43"/>
    </location>
</feature>
<protein>
    <recommendedName>
        <fullName evidence="5">XPG N-terminal domain-containing protein</fullName>
    </recommendedName>
</protein>
<keyword evidence="2" id="KW-0540">Nuclease</keyword>